<accession>A0A6S6WI73</accession>
<dbReference type="Proteomes" id="UP000472372">
    <property type="component" value="Chromosome 9"/>
</dbReference>
<proteinExistence type="predicted"/>
<dbReference type="EMBL" id="HG992985">
    <property type="protein sequence ID" value="CAE7207624.1"/>
    <property type="molecule type" value="Genomic_DNA"/>
</dbReference>
<dbReference type="PROSITE" id="PS51257">
    <property type="entry name" value="PROKAR_LIPOPROTEIN"/>
    <property type="match status" value="1"/>
</dbReference>
<evidence type="ECO:0000313" key="1">
    <source>
        <dbReference type="EMBL" id="CAE7207624.1"/>
    </source>
</evidence>
<evidence type="ECO:0000313" key="2">
    <source>
        <dbReference type="Proteomes" id="UP000472372"/>
    </source>
</evidence>
<gene>
    <name evidence="1" type="ORF">PTTW11_09728</name>
</gene>
<name>A0A6S6WI73_9PLEO</name>
<reference evidence="1" key="1">
    <citation type="submission" date="2021-02" db="EMBL/GenBank/DDBJ databases">
        <authorList>
            <person name="Syme A R."/>
            <person name="Syme A R."/>
            <person name="Moolhuijzen P."/>
        </authorList>
    </citation>
    <scope>NUCLEOTIDE SEQUENCE</scope>
    <source>
        <strain evidence="1">W1-1</strain>
    </source>
</reference>
<organism evidence="1 2">
    <name type="scientific">Pyrenophora teres f. teres</name>
    <dbReference type="NCBI Taxonomy" id="97479"/>
    <lineage>
        <taxon>Eukaryota</taxon>
        <taxon>Fungi</taxon>
        <taxon>Dikarya</taxon>
        <taxon>Ascomycota</taxon>
        <taxon>Pezizomycotina</taxon>
        <taxon>Dothideomycetes</taxon>
        <taxon>Pleosporomycetidae</taxon>
        <taxon>Pleosporales</taxon>
        <taxon>Pleosporineae</taxon>
        <taxon>Pleosporaceae</taxon>
        <taxon>Pyrenophora</taxon>
    </lineage>
</organism>
<dbReference type="AlphaFoldDB" id="A0A6S6WI73"/>
<protein>
    <submittedName>
        <fullName evidence="1">Uncharacterized protein</fullName>
    </submittedName>
</protein>
<sequence>MRVSLPIIAVASIFACSPVAGQADPNKPGPVYHGTVKFHQKDDADPAGAMYCFVPGQGDYRCPCLDPSDKGPAGCLSPLGTVDAPCSVGGNPTINNLNGVADSCS</sequence>